<accession>A0A977L2D7</accession>
<feature type="domain" description="PPM-type phosphatase" evidence="1">
    <location>
        <begin position="6"/>
        <end position="245"/>
    </location>
</feature>
<organism evidence="2">
    <name type="scientific">Woronichinia naegeliana WA131</name>
    <dbReference type="NCBI Taxonomy" id="2824559"/>
    <lineage>
        <taxon>Bacteria</taxon>
        <taxon>Bacillati</taxon>
        <taxon>Cyanobacteriota</taxon>
        <taxon>Cyanophyceae</taxon>
        <taxon>Synechococcales</taxon>
        <taxon>Coelosphaeriaceae</taxon>
        <taxon>Woronichinia</taxon>
    </lineage>
</organism>
<name>A0A977L2D7_9CYAN</name>
<dbReference type="GO" id="GO:0004722">
    <property type="term" value="F:protein serine/threonine phosphatase activity"/>
    <property type="evidence" value="ECO:0007669"/>
    <property type="project" value="InterPro"/>
</dbReference>
<dbReference type="InterPro" id="IPR015655">
    <property type="entry name" value="PP2C"/>
</dbReference>
<dbReference type="NCBIfam" id="NF033484">
    <property type="entry name" value="Stp1_PP2C_phos"/>
    <property type="match status" value="1"/>
</dbReference>
<dbReference type="SMART" id="SM00332">
    <property type="entry name" value="PP2Cc"/>
    <property type="match status" value="1"/>
</dbReference>
<dbReference type="KEGG" id="wna:KA717_11005"/>
<dbReference type="SMART" id="SM00331">
    <property type="entry name" value="PP2C_SIG"/>
    <property type="match status" value="1"/>
</dbReference>
<dbReference type="AlphaFoldDB" id="A0A977L2D7"/>
<dbReference type="Proteomes" id="UP001065613">
    <property type="component" value="Chromosome"/>
</dbReference>
<dbReference type="Pfam" id="PF13672">
    <property type="entry name" value="PP2C_2"/>
    <property type="match status" value="1"/>
</dbReference>
<dbReference type="InterPro" id="IPR036457">
    <property type="entry name" value="PPM-type-like_dom_sf"/>
</dbReference>
<dbReference type="SUPFAM" id="SSF81606">
    <property type="entry name" value="PP2C-like"/>
    <property type="match status" value="1"/>
</dbReference>
<dbReference type="InterPro" id="IPR001932">
    <property type="entry name" value="PPM-type_phosphatase-like_dom"/>
</dbReference>
<sequence length="254" mass="28358">MNSPKIIRRFTGQTDVGLVRSVNQDSFYIDEPEARFLIVADGMGGHAGGQEASQIATEFIKDYLEEHWESETPSPELLEAALLSANKAIIADQEEHPERGDMGTTAVMITFRHDGAWRAHVGDSRLYCFRNQKLFQVTKDHTWVARALEMGDIDREQAKVHPWRHVLFQCLGRRDLHQVEVAPLEVQPQDTFLLCSDGLTEEVSDESIAEILQLDKAHPDLAAELIEEAKNAGGSDNITIVLVAQDGPWSEKGS</sequence>
<reference evidence="2" key="1">
    <citation type="submission" date="2021-04" db="EMBL/GenBank/DDBJ databases">
        <title>Genome sequence of Woronichinia naegeliana from Washington state freshwater lake bloom.</title>
        <authorList>
            <person name="Dreher T.W."/>
        </authorList>
    </citation>
    <scope>NUCLEOTIDE SEQUENCE</scope>
    <source>
        <strain evidence="2">WA131</strain>
    </source>
</reference>
<dbReference type="Gene3D" id="3.60.40.10">
    <property type="entry name" value="PPM-type phosphatase domain"/>
    <property type="match status" value="1"/>
</dbReference>
<protein>
    <submittedName>
        <fullName evidence="2">Stp1/IreP family PP2C-type Ser/Thr phosphatase</fullName>
    </submittedName>
</protein>
<gene>
    <name evidence="2" type="ORF">KA717_11005</name>
</gene>
<dbReference type="CDD" id="cd00143">
    <property type="entry name" value="PP2Cc"/>
    <property type="match status" value="1"/>
</dbReference>
<dbReference type="EMBL" id="CP073041">
    <property type="protein sequence ID" value="UXE63140.1"/>
    <property type="molecule type" value="Genomic_DNA"/>
</dbReference>
<evidence type="ECO:0000259" key="1">
    <source>
        <dbReference type="PROSITE" id="PS51746"/>
    </source>
</evidence>
<dbReference type="PROSITE" id="PS51746">
    <property type="entry name" value="PPM_2"/>
    <property type="match status" value="1"/>
</dbReference>
<evidence type="ECO:0000313" key="2">
    <source>
        <dbReference type="EMBL" id="UXE63140.1"/>
    </source>
</evidence>
<dbReference type="PANTHER" id="PTHR47992">
    <property type="entry name" value="PROTEIN PHOSPHATASE"/>
    <property type="match status" value="1"/>
</dbReference>
<proteinExistence type="predicted"/>